<keyword evidence="2" id="KW-1185">Reference proteome</keyword>
<accession>A0ABU1VPT4</accession>
<evidence type="ECO:0000313" key="1">
    <source>
        <dbReference type="EMBL" id="MDR7099350.1"/>
    </source>
</evidence>
<organism evidence="1 2">
    <name type="scientific">Agrilutibacter niabensis</name>
    <dbReference type="NCBI Taxonomy" id="380628"/>
    <lineage>
        <taxon>Bacteria</taxon>
        <taxon>Pseudomonadati</taxon>
        <taxon>Pseudomonadota</taxon>
        <taxon>Gammaproteobacteria</taxon>
        <taxon>Lysobacterales</taxon>
        <taxon>Lysobacteraceae</taxon>
        <taxon>Agrilutibacter</taxon>
    </lineage>
</organism>
<reference evidence="1 2" key="1">
    <citation type="submission" date="2023-07" db="EMBL/GenBank/DDBJ databases">
        <title>Sorghum-associated microbial communities from plants grown in Nebraska, USA.</title>
        <authorList>
            <person name="Schachtman D."/>
        </authorList>
    </citation>
    <scope>NUCLEOTIDE SEQUENCE [LARGE SCALE GENOMIC DNA]</scope>
    <source>
        <strain evidence="1 2">BE187</strain>
    </source>
</reference>
<protein>
    <submittedName>
        <fullName evidence="1">Uncharacterized protein</fullName>
    </submittedName>
</protein>
<dbReference type="EMBL" id="JAVDVW010000001">
    <property type="protein sequence ID" value="MDR7099350.1"/>
    <property type="molecule type" value="Genomic_DNA"/>
</dbReference>
<sequence>MATFSDVGPLTYIAPGATHYWSYGWDDTQDHGLLLAGPNVDRNGSAGSPLIAFNQGKQSIIAPSKRYEYYVSVMNVGPSLVLYNLQIGGFE</sequence>
<gene>
    <name evidence="1" type="ORF">J2X04_001697</name>
</gene>
<comment type="caution">
    <text evidence="1">The sequence shown here is derived from an EMBL/GenBank/DDBJ whole genome shotgun (WGS) entry which is preliminary data.</text>
</comment>
<dbReference type="RefSeq" id="WP_310053553.1">
    <property type="nucleotide sequence ID" value="NZ_JAVDVW010000001.1"/>
</dbReference>
<dbReference type="Proteomes" id="UP001267878">
    <property type="component" value="Unassembled WGS sequence"/>
</dbReference>
<proteinExistence type="predicted"/>
<name>A0ABU1VPT4_9GAMM</name>
<evidence type="ECO:0000313" key="2">
    <source>
        <dbReference type="Proteomes" id="UP001267878"/>
    </source>
</evidence>